<evidence type="ECO:0000256" key="1">
    <source>
        <dbReference type="ARBA" id="ARBA00022729"/>
    </source>
</evidence>
<dbReference type="EMBL" id="QFOD01000019">
    <property type="protein sequence ID" value="PZP29051.1"/>
    <property type="molecule type" value="Genomic_DNA"/>
</dbReference>
<dbReference type="SMART" id="SM00062">
    <property type="entry name" value="PBPb"/>
    <property type="match status" value="1"/>
</dbReference>
<dbReference type="Pfam" id="PF00497">
    <property type="entry name" value="SBP_bac_3"/>
    <property type="match status" value="1"/>
</dbReference>
<accession>A0A2W5DB20</accession>
<evidence type="ECO:0000313" key="4">
    <source>
        <dbReference type="EMBL" id="PZP29051.1"/>
    </source>
</evidence>
<organism evidence="4 5">
    <name type="scientific">Roseateles depolymerans</name>
    <dbReference type="NCBI Taxonomy" id="76731"/>
    <lineage>
        <taxon>Bacteria</taxon>
        <taxon>Pseudomonadati</taxon>
        <taxon>Pseudomonadota</taxon>
        <taxon>Betaproteobacteria</taxon>
        <taxon>Burkholderiales</taxon>
        <taxon>Sphaerotilaceae</taxon>
        <taxon>Roseateles</taxon>
    </lineage>
</organism>
<comment type="caution">
    <text evidence="4">The sequence shown here is derived from an EMBL/GenBank/DDBJ whole genome shotgun (WGS) entry which is preliminary data.</text>
</comment>
<dbReference type="SUPFAM" id="SSF53850">
    <property type="entry name" value="Periplasmic binding protein-like II"/>
    <property type="match status" value="1"/>
</dbReference>
<dbReference type="PANTHER" id="PTHR35936">
    <property type="entry name" value="MEMBRANE-BOUND LYTIC MUREIN TRANSGLYCOSYLASE F"/>
    <property type="match status" value="1"/>
</dbReference>
<evidence type="ECO:0000256" key="2">
    <source>
        <dbReference type="SAM" id="SignalP"/>
    </source>
</evidence>
<reference evidence="4 5" key="1">
    <citation type="submission" date="2017-08" db="EMBL/GenBank/DDBJ databases">
        <title>Infants hospitalized years apart are colonized by the same room-sourced microbial strains.</title>
        <authorList>
            <person name="Brooks B."/>
            <person name="Olm M.R."/>
            <person name="Firek B.A."/>
            <person name="Baker R."/>
            <person name="Thomas B.C."/>
            <person name="Morowitz M.J."/>
            <person name="Banfield J.F."/>
        </authorList>
    </citation>
    <scope>NUCLEOTIDE SEQUENCE [LARGE SCALE GENOMIC DNA]</scope>
    <source>
        <strain evidence="4">S2_012_000_R2_81</strain>
    </source>
</reference>
<keyword evidence="1 2" id="KW-0732">Signal</keyword>
<gene>
    <name evidence="4" type="ORF">DI603_17700</name>
</gene>
<feature type="signal peptide" evidence="2">
    <location>
        <begin position="1"/>
        <end position="23"/>
    </location>
</feature>
<feature type="chain" id="PRO_5015931227" description="Solute-binding protein family 3/N-terminal domain-containing protein" evidence="2">
    <location>
        <begin position="24"/>
        <end position="294"/>
    </location>
</feature>
<evidence type="ECO:0000313" key="5">
    <source>
        <dbReference type="Proteomes" id="UP000249633"/>
    </source>
</evidence>
<name>A0A2W5DB20_9BURK</name>
<proteinExistence type="predicted"/>
<evidence type="ECO:0000259" key="3">
    <source>
        <dbReference type="SMART" id="SM00062"/>
    </source>
</evidence>
<protein>
    <recommendedName>
        <fullName evidence="3">Solute-binding protein family 3/N-terminal domain-containing protein</fullName>
    </recommendedName>
</protein>
<dbReference type="AlphaFoldDB" id="A0A2W5DB20"/>
<dbReference type="Proteomes" id="UP000249633">
    <property type="component" value="Unassembled WGS sequence"/>
</dbReference>
<dbReference type="InterPro" id="IPR001638">
    <property type="entry name" value="Solute-binding_3/MltF_N"/>
</dbReference>
<feature type="domain" description="Solute-binding protein family 3/N-terminal" evidence="3">
    <location>
        <begin position="37"/>
        <end position="262"/>
    </location>
</feature>
<sequence length="294" mass="33001">MQVALQSVAAATAALLFSIGINAKEADLPCGAYRLAYYELGTLYFTDRQGNPGGVDYEVAQELSKRTGCKFLAVLESRVRTWEQFSRNALDLTLSAIPSREREKTAEFVPYLKGRTFVVARADVAERARTLQSFSADQKLTVAVVKGFSYGPYFDAWLQQMRQQRRIVEASDFNIAVKLFEHGRADAILVNPFSLPVLGRNENTASQYRIVYWQNDDIAVGALAMSRTRIPESDRKRLRDALASMLRDGTIESIVGRHMGEAVARELIFNGNDIQRRKPTERKLKQVDAKPASQ</sequence>
<dbReference type="Gene3D" id="3.40.190.10">
    <property type="entry name" value="Periplasmic binding protein-like II"/>
    <property type="match status" value="2"/>
</dbReference>